<dbReference type="AlphaFoldDB" id="A0A6L6YLD4"/>
<gene>
    <name evidence="1" type="ORF">E5987_10735</name>
</gene>
<organism evidence="1 2">
    <name type="scientific">Parasutterella muris</name>
    <dbReference type="NCBI Taxonomy" id="2565572"/>
    <lineage>
        <taxon>Bacteria</taxon>
        <taxon>Pseudomonadati</taxon>
        <taxon>Pseudomonadota</taxon>
        <taxon>Betaproteobacteria</taxon>
        <taxon>Burkholderiales</taxon>
        <taxon>Sutterellaceae</taxon>
        <taxon>Parasutterella</taxon>
    </lineage>
</organism>
<dbReference type="Proteomes" id="UP000472580">
    <property type="component" value="Unassembled WGS sequence"/>
</dbReference>
<evidence type="ECO:0000313" key="1">
    <source>
        <dbReference type="EMBL" id="MVX57663.1"/>
    </source>
</evidence>
<accession>A0A6L6YLD4</accession>
<dbReference type="EMBL" id="WSRP01000040">
    <property type="protein sequence ID" value="MVX57663.1"/>
    <property type="molecule type" value="Genomic_DNA"/>
</dbReference>
<dbReference type="RefSeq" id="WP_160336080.1">
    <property type="nucleotide sequence ID" value="NZ_WSRP01000040.1"/>
</dbReference>
<protein>
    <submittedName>
        <fullName evidence="1">Uncharacterized protein</fullName>
    </submittedName>
</protein>
<evidence type="ECO:0000313" key="2">
    <source>
        <dbReference type="Proteomes" id="UP000472580"/>
    </source>
</evidence>
<proteinExistence type="predicted"/>
<keyword evidence="2" id="KW-1185">Reference proteome</keyword>
<comment type="caution">
    <text evidence="1">The sequence shown here is derived from an EMBL/GenBank/DDBJ whole genome shotgun (WGS) entry which is preliminary data.</text>
</comment>
<sequence length="81" mass="9308">MEKGLKSTKPSERKFWEEVKRRMDDAGVSDNEERLAYFLEVYTKRNGVVPQSERSVFDQIAGALKNCFWSSLALTASMNTK</sequence>
<reference evidence="1 2" key="1">
    <citation type="submission" date="2019-12" db="EMBL/GenBank/DDBJ databases">
        <title>Microbes associate with the intestines of laboratory mice.</title>
        <authorList>
            <person name="Navarre W."/>
            <person name="Wong E."/>
        </authorList>
    </citation>
    <scope>NUCLEOTIDE SEQUENCE [LARGE SCALE GENOMIC DNA]</scope>
    <source>
        <strain evidence="1 2">NM82_D38</strain>
    </source>
</reference>
<name>A0A6L6YLD4_9BURK</name>